<comment type="caution">
    <text evidence="2">The sequence shown here is derived from an EMBL/GenBank/DDBJ whole genome shotgun (WGS) entry which is preliminary data.</text>
</comment>
<keyword evidence="1" id="KW-1133">Transmembrane helix</keyword>
<keyword evidence="3" id="KW-1185">Reference proteome</keyword>
<evidence type="ECO:0000313" key="2">
    <source>
        <dbReference type="EMBL" id="MBC3863713.1"/>
    </source>
</evidence>
<organism evidence="2 3">
    <name type="scientific">Undibacterium jejuense</name>
    <dbReference type="NCBI Taxonomy" id="1344949"/>
    <lineage>
        <taxon>Bacteria</taxon>
        <taxon>Pseudomonadati</taxon>
        <taxon>Pseudomonadota</taxon>
        <taxon>Betaproteobacteria</taxon>
        <taxon>Burkholderiales</taxon>
        <taxon>Oxalobacteraceae</taxon>
        <taxon>Undibacterium</taxon>
    </lineage>
</organism>
<name>A0A923KQB3_9BURK</name>
<evidence type="ECO:0000313" key="3">
    <source>
        <dbReference type="Proteomes" id="UP000634011"/>
    </source>
</evidence>
<proteinExistence type="predicted"/>
<dbReference type="EMBL" id="JACOFV010000017">
    <property type="protein sequence ID" value="MBC3863713.1"/>
    <property type="molecule type" value="Genomic_DNA"/>
</dbReference>
<gene>
    <name evidence="2" type="ORF">H8K32_16520</name>
</gene>
<dbReference type="AlphaFoldDB" id="A0A923KQB3"/>
<protein>
    <submittedName>
        <fullName evidence="2">Uncharacterized protein</fullName>
    </submittedName>
</protein>
<keyword evidence="1" id="KW-0812">Transmembrane</keyword>
<feature type="transmembrane region" description="Helical" evidence="1">
    <location>
        <begin position="75"/>
        <end position="108"/>
    </location>
</feature>
<accession>A0A923KQB3</accession>
<dbReference type="Proteomes" id="UP000634011">
    <property type="component" value="Unassembled WGS sequence"/>
</dbReference>
<sequence length="125" mass="13090">MKTTTRNLLILLVLVTIAATCSMYFVSPHTIIINDEEVTGVVGFGAAFVGIIIAALACIFAVIVTSAVLAGVSALLIFVFAALAIALALAVAPLCLPLLLLVGVVMFFNRRKQAKTVNTETLAQN</sequence>
<dbReference type="RefSeq" id="WP_186913663.1">
    <property type="nucleotide sequence ID" value="NZ_JACOFV010000017.1"/>
</dbReference>
<evidence type="ECO:0000256" key="1">
    <source>
        <dbReference type="SAM" id="Phobius"/>
    </source>
</evidence>
<feature type="transmembrane region" description="Helical" evidence="1">
    <location>
        <begin position="6"/>
        <end position="26"/>
    </location>
</feature>
<keyword evidence="1" id="KW-0472">Membrane</keyword>
<reference evidence="2" key="1">
    <citation type="submission" date="2020-08" db="EMBL/GenBank/DDBJ databases">
        <title>Novel species isolated from subtropical streams in China.</title>
        <authorList>
            <person name="Lu H."/>
        </authorList>
    </citation>
    <scope>NUCLEOTIDE SEQUENCE</scope>
    <source>
        <strain evidence="2">KACC 12607</strain>
    </source>
</reference>
<feature type="transmembrane region" description="Helical" evidence="1">
    <location>
        <begin position="38"/>
        <end position="69"/>
    </location>
</feature>